<dbReference type="Gene3D" id="3.50.50.60">
    <property type="entry name" value="FAD/NAD(P)-binding domain"/>
    <property type="match status" value="2"/>
</dbReference>
<dbReference type="AlphaFoldDB" id="A0A645EFB9"/>
<dbReference type="PANTHER" id="PTHR48105">
    <property type="entry name" value="THIOREDOXIN REDUCTASE 1-RELATED-RELATED"/>
    <property type="match status" value="1"/>
</dbReference>
<sequence length="257" mass="28081">MVIGSGDAAIEEGMFLTKFADRVIVSVMHDPGKMDCNEIAKAQALENPKMEFIWNTVVDSFEGDERLDTVVLKQLKSGERIPVRVDSCFLFIGYLPNTELFRGLLDMNRAGYLLTNEKMETNLQGVFAAGDVRDKFLKQVATAVGDGAIAGYGAEKYLAESELFEHQILNHGKPSLVYLYSATDSCCRELLPIMDAFEQTHGENIRVTRVDIYKSDGIARRLGLSTVPCAAYIKAGRVAASIDCGITPEALAALTGA</sequence>
<gene>
    <name evidence="5" type="ORF">SDC9_147894</name>
</gene>
<keyword evidence="2 5" id="KW-0560">Oxidoreductase</keyword>
<protein>
    <submittedName>
        <fullName evidence="5">Ferredoxin--NADP reductase</fullName>
        <ecNumber evidence="5">1.18.1.2</ecNumber>
    </submittedName>
</protein>
<dbReference type="GO" id="GO:0004324">
    <property type="term" value="F:ferredoxin-NADP+ reductase activity"/>
    <property type="evidence" value="ECO:0007669"/>
    <property type="project" value="UniProtKB-EC"/>
</dbReference>
<keyword evidence="1" id="KW-0285">Flavoprotein</keyword>
<dbReference type="PRINTS" id="PR00469">
    <property type="entry name" value="PNDRDTASEII"/>
</dbReference>
<evidence type="ECO:0000256" key="1">
    <source>
        <dbReference type="ARBA" id="ARBA00022630"/>
    </source>
</evidence>
<evidence type="ECO:0000313" key="5">
    <source>
        <dbReference type="EMBL" id="MPN00698.1"/>
    </source>
</evidence>
<dbReference type="EC" id="1.18.1.2" evidence="5"/>
<dbReference type="Pfam" id="PF00085">
    <property type="entry name" value="Thioredoxin"/>
    <property type="match status" value="1"/>
</dbReference>
<feature type="domain" description="FAD/NAD(P)-binding" evidence="4">
    <location>
        <begin position="1"/>
        <end position="147"/>
    </location>
</feature>
<dbReference type="InterPro" id="IPR036249">
    <property type="entry name" value="Thioredoxin-like_sf"/>
</dbReference>
<dbReference type="SUPFAM" id="SSF52833">
    <property type="entry name" value="Thioredoxin-like"/>
    <property type="match status" value="1"/>
</dbReference>
<evidence type="ECO:0000259" key="3">
    <source>
        <dbReference type="Pfam" id="PF00085"/>
    </source>
</evidence>
<evidence type="ECO:0000259" key="4">
    <source>
        <dbReference type="Pfam" id="PF07992"/>
    </source>
</evidence>
<comment type="caution">
    <text evidence="5">The sequence shown here is derived from an EMBL/GenBank/DDBJ whole genome shotgun (WGS) entry which is preliminary data.</text>
</comment>
<dbReference type="EMBL" id="VSSQ01046734">
    <property type="protein sequence ID" value="MPN00698.1"/>
    <property type="molecule type" value="Genomic_DNA"/>
</dbReference>
<dbReference type="InterPro" id="IPR023753">
    <property type="entry name" value="FAD/NAD-binding_dom"/>
</dbReference>
<dbReference type="Pfam" id="PF07992">
    <property type="entry name" value="Pyr_redox_2"/>
    <property type="match status" value="1"/>
</dbReference>
<organism evidence="5">
    <name type="scientific">bioreactor metagenome</name>
    <dbReference type="NCBI Taxonomy" id="1076179"/>
    <lineage>
        <taxon>unclassified sequences</taxon>
        <taxon>metagenomes</taxon>
        <taxon>ecological metagenomes</taxon>
    </lineage>
</organism>
<dbReference type="InterPro" id="IPR050097">
    <property type="entry name" value="Ferredoxin-NADP_redctase_2"/>
</dbReference>
<evidence type="ECO:0000256" key="2">
    <source>
        <dbReference type="ARBA" id="ARBA00023002"/>
    </source>
</evidence>
<dbReference type="PRINTS" id="PR00368">
    <property type="entry name" value="FADPNR"/>
</dbReference>
<feature type="domain" description="Thioredoxin" evidence="3">
    <location>
        <begin position="161"/>
        <end position="252"/>
    </location>
</feature>
<dbReference type="CDD" id="cd02947">
    <property type="entry name" value="TRX_family"/>
    <property type="match status" value="1"/>
</dbReference>
<proteinExistence type="predicted"/>
<dbReference type="InterPro" id="IPR013766">
    <property type="entry name" value="Thioredoxin_domain"/>
</dbReference>
<name>A0A645EFB9_9ZZZZ</name>
<accession>A0A645EFB9</accession>
<dbReference type="Gene3D" id="3.40.30.10">
    <property type="entry name" value="Glutaredoxin"/>
    <property type="match status" value="1"/>
</dbReference>
<dbReference type="InterPro" id="IPR036188">
    <property type="entry name" value="FAD/NAD-bd_sf"/>
</dbReference>
<reference evidence="5" key="1">
    <citation type="submission" date="2019-08" db="EMBL/GenBank/DDBJ databases">
        <authorList>
            <person name="Kucharzyk K."/>
            <person name="Murdoch R.W."/>
            <person name="Higgins S."/>
            <person name="Loffler F."/>
        </authorList>
    </citation>
    <scope>NUCLEOTIDE SEQUENCE</scope>
</reference>
<dbReference type="SUPFAM" id="SSF51905">
    <property type="entry name" value="FAD/NAD(P)-binding domain"/>
    <property type="match status" value="1"/>
</dbReference>